<evidence type="ECO:0000259" key="2">
    <source>
        <dbReference type="PROSITE" id="PS50894"/>
    </source>
</evidence>
<evidence type="ECO:0000256" key="1">
    <source>
        <dbReference type="PROSITE-ProRule" id="PRU00110"/>
    </source>
</evidence>
<dbReference type="Pfam" id="PF01627">
    <property type="entry name" value="Hpt"/>
    <property type="match status" value="1"/>
</dbReference>
<gene>
    <name evidence="3" type="ORF">ENG63_06000</name>
</gene>
<sequence length="105" mass="11879">MEIKKKAKDLDLDENEFLELVKIFLEVSISDLDKLQSAFIKKDVKQVVEAAHSIKGAASNLEFQDIYEIAKGIEKNALKNKLKGIEKAIQLIREKLNLIAKELAI</sequence>
<dbReference type="EMBL" id="DRBS01000233">
    <property type="protein sequence ID" value="HDD44394.1"/>
    <property type="molecule type" value="Genomic_DNA"/>
</dbReference>
<protein>
    <submittedName>
        <fullName evidence="3">Hpt domain-containing protein</fullName>
    </submittedName>
</protein>
<accession>A0A7C0U2S4</accession>
<reference evidence="3" key="1">
    <citation type="journal article" date="2020" name="mSystems">
        <title>Genome- and Community-Level Interaction Insights into Carbon Utilization and Element Cycling Functions of Hydrothermarchaeota in Hydrothermal Sediment.</title>
        <authorList>
            <person name="Zhou Z."/>
            <person name="Liu Y."/>
            <person name="Xu W."/>
            <person name="Pan J."/>
            <person name="Luo Z.H."/>
            <person name="Li M."/>
        </authorList>
    </citation>
    <scope>NUCLEOTIDE SEQUENCE [LARGE SCALE GENOMIC DNA]</scope>
    <source>
        <strain evidence="3">HyVt-233</strain>
    </source>
</reference>
<dbReference type="Gene3D" id="1.20.120.160">
    <property type="entry name" value="HPT domain"/>
    <property type="match status" value="1"/>
</dbReference>
<dbReference type="InterPro" id="IPR036641">
    <property type="entry name" value="HPT_dom_sf"/>
</dbReference>
<dbReference type="SUPFAM" id="SSF47226">
    <property type="entry name" value="Histidine-containing phosphotransfer domain, HPT domain"/>
    <property type="match status" value="1"/>
</dbReference>
<feature type="modified residue" description="Phosphohistidine" evidence="1">
    <location>
        <position position="52"/>
    </location>
</feature>
<dbReference type="AlphaFoldDB" id="A0A7C0U2S4"/>
<dbReference type="SMART" id="SM00073">
    <property type="entry name" value="HPT"/>
    <property type="match status" value="1"/>
</dbReference>
<keyword evidence="1" id="KW-0597">Phosphoprotein</keyword>
<dbReference type="InterPro" id="IPR008207">
    <property type="entry name" value="Sig_transdc_His_kin_Hpt_dom"/>
</dbReference>
<dbReference type="GO" id="GO:0000160">
    <property type="term" value="P:phosphorelay signal transduction system"/>
    <property type="evidence" value="ECO:0007669"/>
    <property type="project" value="InterPro"/>
</dbReference>
<proteinExistence type="predicted"/>
<feature type="domain" description="HPt" evidence="2">
    <location>
        <begin position="13"/>
        <end position="105"/>
    </location>
</feature>
<name>A0A7C0U2S4_DESA2</name>
<organism evidence="3">
    <name type="scientific">Desulfofervidus auxilii</name>
    <dbReference type="NCBI Taxonomy" id="1621989"/>
    <lineage>
        <taxon>Bacteria</taxon>
        <taxon>Pseudomonadati</taxon>
        <taxon>Thermodesulfobacteriota</taxon>
        <taxon>Candidatus Desulfofervidia</taxon>
        <taxon>Candidatus Desulfofervidales</taxon>
        <taxon>Candidatus Desulfofervidaceae</taxon>
        <taxon>Candidatus Desulfofervidus</taxon>
    </lineage>
</organism>
<dbReference type="PROSITE" id="PS50894">
    <property type="entry name" value="HPT"/>
    <property type="match status" value="1"/>
</dbReference>
<dbReference type="CDD" id="cd00088">
    <property type="entry name" value="HPT"/>
    <property type="match status" value="1"/>
</dbReference>
<dbReference type="Proteomes" id="UP000886289">
    <property type="component" value="Unassembled WGS sequence"/>
</dbReference>
<dbReference type="GO" id="GO:0004672">
    <property type="term" value="F:protein kinase activity"/>
    <property type="evidence" value="ECO:0007669"/>
    <property type="project" value="UniProtKB-ARBA"/>
</dbReference>
<evidence type="ECO:0000313" key="3">
    <source>
        <dbReference type="EMBL" id="HDD44394.1"/>
    </source>
</evidence>
<comment type="caution">
    <text evidence="3">The sequence shown here is derived from an EMBL/GenBank/DDBJ whole genome shotgun (WGS) entry which is preliminary data.</text>
</comment>